<keyword evidence="4" id="KW-0378">Hydrolase</keyword>
<dbReference type="PROSITE" id="PS50110">
    <property type="entry name" value="RESPONSE_REGULATORY"/>
    <property type="match status" value="1"/>
</dbReference>
<keyword evidence="1" id="KW-0597">Phosphoprotein</keyword>
<accession>A0A4R3YF19</accession>
<dbReference type="InterPro" id="IPR052020">
    <property type="entry name" value="Cyclic_di-GMP/3'3'-cGAMP_PDE"/>
</dbReference>
<evidence type="ECO:0000259" key="2">
    <source>
        <dbReference type="PROSITE" id="PS50110"/>
    </source>
</evidence>
<gene>
    <name evidence="4" type="ORF">EDC63_101664</name>
</gene>
<dbReference type="PROSITE" id="PS51832">
    <property type="entry name" value="HD_GYP"/>
    <property type="match status" value="1"/>
</dbReference>
<dbReference type="Gene3D" id="1.10.3210.10">
    <property type="entry name" value="Hypothetical protein af1432"/>
    <property type="match status" value="1"/>
</dbReference>
<comment type="caution">
    <text evidence="4">The sequence shown here is derived from an EMBL/GenBank/DDBJ whole genome shotgun (WGS) entry which is preliminary data.</text>
</comment>
<organism evidence="4 5">
    <name type="scientific">Sulfurirhabdus autotrophica</name>
    <dbReference type="NCBI Taxonomy" id="1706046"/>
    <lineage>
        <taxon>Bacteria</taxon>
        <taxon>Pseudomonadati</taxon>
        <taxon>Pseudomonadota</taxon>
        <taxon>Betaproteobacteria</taxon>
        <taxon>Nitrosomonadales</taxon>
        <taxon>Sulfuricellaceae</taxon>
        <taxon>Sulfurirhabdus</taxon>
    </lineage>
</organism>
<dbReference type="SUPFAM" id="SSF109604">
    <property type="entry name" value="HD-domain/PDEase-like"/>
    <property type="match status" value="1"/>
</dbReference>
<feature type="domain" description="Response regulatory" evidence="2">
    <location>
        <begin position="10"/>
        <end position="129"/>
    </location>
</feature>
<evidence type="ECO:0000259" key="3">
    <source>
        <dbReference type="PROSITE" id="PS51832"/>
    </source>
</evidence>
<name>A0A4R3YF19_9PROT</name>
<dbReference type="Pfam" id="PF00072">
    <property type="entry name" value="Response_reg"/>
    <property type="match status" value="1"/>
</dbReference>
<dbReference type="CDD" id="cd00077">
    <property type="entry name" value="HDc"/>
    <property type="match status" value="1"/>
</dbReference>
<dbReference type="SMART" id="SM00471">
    <property type="entry name" value="HDc"/>
    <property type="match status" value="1"/>
</dbReference>
<dbReference type="Proteomes" id="UP000295367">
    <property type="component" value="Unassembled WGS sequence"/>
</dbReference>
<keyword evidence="5" id="KW-1185">Reference proteome</keyword>
<dbReference type="Pfam" id="PF13487">
    <property type="entry name" value="HD_5"/>
    <property type="match status" value="1"/>
</dbReference>
<dbReference type="GO" id="GO:0000160">
    <property type="term" value="P:phosphorelay signal transduction system"/>
    <property type="evidence" value="ECO:0007669"/>
    <property type="project" value="InterPro"/>
</dbReference>
<evidence type="ECO:0000313" key="4">
    <source>
        <dbReference type="EMBL" id="TCV90690.1"/>
    </source>
</evidence>
<dbReference type="InterPro" id="IPR003607">
    <property type="entry name" value="HD/PDEase_dom"/>
</dbReference>
<dbReference type="InterPro" id="IPR011006">
    <property type="entry name" value="CheY-like_superfamily"/>
</dbReference>
<feature type="modified residue" description="4-aspartylphosphate" evidence="1">
    <location>
        <position position="62"/>
    </location>
</feature>
<dbReference type="RefSeq" id="WP_223248387.1">
    <property type="nucleotide sequence ID" value="NZ_BHVT01000073.1"/>
</dbReference>
<dbReference type="InterPro" id="IPR037522">
    <property type="entry name" value="HD_GYP_dom"/>
</dbReference>
<dbReference type="InterPro" id="IPR001789">
    <property type="entry name" value="Sig_transdc_resp-reg_receiver"/>
</dbReference>
<sequence length="362" mass="40745">MDINDFTDSQVVLCDDDITNVMILTKLAEVEGVKHIQGFSDPRKVLPFIHERGGDIDLLILDLEMPYMSGFDVLKAIAQEIPDHTFPILIITGHQEKEMRHRALQEGANDFLVKPFDPVEVALRIRNLLNVNNALKIQTRYAKELELQVQHRTEELSKANDMLIHILALAGEMRDGETGKHVARVGKYSRILAEGAGLPPELCFMIERAAPLHDVGKIGIPDGILLKQGRLIESERKIMDSHTTKGLELLGEYASDSLLLQMAASIALHHHEKWNGTGYPRQIKGESIPIEGRIASISDVFDALTTRRPYKEPWSVEHAVEYLQEEAGKSFDPNLVHIFIDKMDQVKAVRNELMDAVSVLHH</sequence>
<feature type="domain" description="HD-GYP" evidence="3">
    <location>
        <begin position="156"/>
        <end position="355"/>
    </location>
</feature>
<dbReference type="SUPFAM" id="SSF52172">
    <property type="entry name" value="CheY-like"/>
    <property type="match status" value="1"/>
</dbReference>
<dbReference type="GO" id="GO:0008081">
    <property type="term" value="F:phosphoric diester hydrolase activity"/>
    <property type="evidence" value="ECO:0007669"/>
    <property type="project" value="UniProtKB-ARBA"/>
</dbReference>
<proteinExistence type="predicted"/>
<reference evidence="4 5" key="1">
    <citation type="submission" date="2019-03" db="EMBL/GenBank/DDBJ databases">
        <title>Genomic Encyclopedia of Type Strains, Phase IV (KMG-IV): sequencing the most valuable type-strain genomes for metagenomic binning, comparative biology and taxonomic classification.</title>
        <authorList>
            <person name="Goeker M."/>
        </authorList>
    </citation>
    <scope>NUCLEOTIDE SEQUENCE [LARGE SCALE GENOMIC DNA]</scope>
    <source>
        <strain evidence="4 5">DSM 100309</strain>
    </source>
</reference>
<dbReference type="PANTHER" id="PTHR45228:SF1">
    <property type="entry name" value="CYCLIC DI-GMP PHOSPHODIESTERASE TM_0186"/>
    <property type="match status" value="1"/>
</dbReference>
<dbReference type="EMBL" id="SMCO01000001">
    <property type="protein sequence ID" value="TCV90690.1"/>
    <property type="molecule type" value="Genomic_DNA"/>
</dbReference>
<dbReference type="SMART" id="SM00448">
    <property type="entry name" value="REC"/>
    <property type="match status" value="1"/>
</dbReference>
<dbReference type="AlphaFoldDB" id="A0A4R3YF19"/>
<evidence type="ECO:0000256" key="1">
    <source>
        <dbReference type="PROSITE-ProRule" id="PRU00169"/>
    </source>
</evidence>
<protein>
    <submittedName>
        <fullName evidence="4">Response regulator receiver modulated metal dependent phosphohydrolase</fullName>
    </submittedName>
</protein>
<dbReference type="PANTHER" id="PTHR45228">
    <property type="entry name" value="CYCLIC DI-GMP PHOSPHODIESTERASE TM_0186-RELATED"/>
    <property type="match status" value="1"/>
</dbReference>
<dbReference type="Gene3D" id="3.40.50.2300">
    <property type="match status" value="1"/>
</dbReference>
<evidence type="ECO:0000313" key="5">
    <source>
        <dbReference type="Proteomes" id="UP000295367"/>
    </source>
</evidence>